<dbReference type="Pfam" id="PF10551">
    <property type="entry name" value="MULE"/>
    <property type="match status" value="1"/>
</dbReference>
<feature type="compositionally biased region" description="Basic and acidic residues" evidence="5">
    <location>
        <begin position="181"/>
        <end position="203"/>
    </location>
</feature>
<evidence type="ECO:0000256" key="4">
    <source>
        <dbReference type="PROSITE-ProRule" id="PRU00325"/>
    </source>
</evidence>
<feature type="domain" description="SWIM-type" evidence="6">
    <location>
        <begin position="667"/>
        <end position="699"/>
    </location>
</feature>
<protein>
    <recommendedName>
        <fullName evidence="6">SWIM-type domain-containing protein</fullName>
    </recommendedName>
</protein>
<dbReference type="EMBL" id="WJXA01000013">
    <property type="protein sequence ID" value="KAF7119640.1"/>
    <property type="molecule type" value="Genomic_DNA"/>
</dbReference>
<keyword evidence="3" id="KW-0862">Zinc</keyword>
<keyword evidence="1" id="KW-0479">Metal-binding</keyword>
<feature type="region of interest" description="Disordered" evidence="5">
    <location>
        <begin position="734"/>
        <end position="774"/>
    </location>
</feature>
<dbReference type="InterPro" id="IPR006564">
    <property type="entry name" value="Znf_PMZ"/>
</dbReference>
<dbReference type="Proteomes" id="UP000626092">
    <property type="component" value="Unassembled WGS sequence"/>
</dbReference>
<dbReference type="Pfam" id="PF04434">
    <property type="entry name" value="SWIM"/>
    <property type="match status" value="1"/>
</dbReference>
<reference evidence="7" key="1">
    <citation type="submission" date="2019-11" db="EMBL/GenBank/DDBJ databases">
        <authorList>
            <person name="Liu Y."/>
            <person name="Hou J."/>
            <person name="Li T.-Q."/>
            <person name="Guan C.-H."/>
            <person name="Wu X."/>
            <person name="Wu H.-Z."/>
            <person name="Ling F."/>
            <person name="Zhang R."/>
            <person name="Shi X.-G."/>
            <person name="Ren J.-P."/>
            <person name="Chen E.-F."/>
            <person name="Sun J.-M."/>
        </authorList>
    </citation>
    <scope>NUCLEOTIDE SEQUENCE</scope>
    <source>
        <strain evidence="7">Adult_tree_wgs_1</strain>
        <tissue evidence="7">Leaves</tissue>
    </source>
</reference>
<feature type="compositionally biased region" description="Basic residues" evidence="5">
    <location>
        <begin position="791"/>
        <end position="802"/>
    </location>
</feature>
<dbReference type="SMART" id="SM00575">
    <property type="entry name" value="ZnF_PMZ"/>
    <property type="match status" value="1"/>
</dbReference>
<dbReference type="OrthoDB" id="1918246at2759"/>
<dbReference type="Pfam" id="PF03108">
    <property type="entry name" value="DBD_Tnp_Mut"/>
    <property type="match status" value="1"/>
</dbReference>
<dbReference type="PANTHER" id="PTHR31973">
    <property type="entry name" value="POLYPROTEIN, PUTATIVE-RELATED"/>
    <property type="match status" value="1"/>
</dbReference>
<dbReference type="AlphaFoldDB" id="A0A834FY36"/>
<sequence>MDTPLYFDINVHFRGRMTEIKNIDPLAYSYINLLEDVTERSLSVLPCNTGCTITLLFQVPGSNEKIVVGCDLDVLDMFKLCSKTCLIDLFVDVGDADGIGYTLAIGPQVDVNVNEFVHPQVHVEVNESFHPETDFSIFNVHESANEVVISDDTFDNDPFGVWADASEISSDGLSSYQSDDEGGRESSDHDDNEHGDSGSKSKGFDSSTFGHEFYVEKEGPIKFKVGMLFGDVNKFREVLKEYTIQQGCKIVRDKNERGRVTCHCAALGCEWRIHASPIPDDITYKIRSYNGAHTCLSSNTSVEANSTWIAKKFATTLRANPTMTLDAMQAELQQRFGIEASRIQLYRAKRKAMEEIEGNHGTSYAKLPTYAAEVRKSNPGSLVKIQCYRVTPQSPPVFERIFVAFEAMKTGFSSGCRPFIGIDGCHLKGPFGGVLLAAIALDANNGLFPIAVGVVESEGRESWGFFIDHLHTLIGGDARGQPLTFMSDQQTIDNVIGEIMPEASHRLCCRHLFNNFKKVHPGLLLKKYFWQAARAYTQLQFQQAMEMIQSISVEAHTWLSKVPVTSWSRHAFDERLKNDHITNNLAESFNNWVGPLRYKPILSLLEGIRTKVMTRIQKRHDKALGWPGLVGPNIRKRITKAKMQSRNCTLFFAGGAEYEILEDGMTYQLHIDQKKCSCREWQISGIPCKHAAAAITHKRGNIEEGCDPTFWKEAYLITHGGMIHPIPDQRMWEPVGGDVLEPPPLRRMPGRPRKNRRREVDEAPAGTSQSRRSQTIRCSICQDFGHNRRSCQRAPVAKKKAPQRPSARVPHQGQESQGSQTVIQVDTNWGNRGGRAVMAIRRAIPENTKLTTVMKFGLVALLSNSCTDVPTLPANAFGLSLDLYADSGTCDAGTCNWVGILIGLHQSQAWQPPCSTSSSQR</sequence>
<evidence type="ECO:0000313" key="8">
    <source>
        <dbReference type="Proteomes" id="UP000626092"/>
    </source>
</evidence>
<dbReference type="GO" id="GO:0008270">
    <property type="term" value="F:zinc ion binding"/>
    <property type="evidence" value="ECO:0007669"/>
    <property type="project" value="UniProtKB-KW"/>
</dbReference>
<name>A0A834FY36_RHOSS</name>
<evidence type="ECO:0000256" key="3">
    <source>
        <dbReference type="ARBA" id="ARBA00022833"/>
    </source>
</evidence>
<organism evidence="7 8">
    <name type="scientific">Rhododendron simsii</name>
    <name type="common">Sims's rhododendron</name>
    <dbReference type="NCBI Taxonomy" id="118357"/>
    <lineage>
        <taxon>Eukaryota</taxon>
        <taxon>Viridiplantae</taxon>
        <taxon>Streptophyta</taxon>
        <taxon>Embryophyta</taxon>
        <taxon>Tracheophyta</taxon>
        <taxon>Spermatophyta</taxon>
        <taxon>Magnoliopsida</taxon>
        <taxon>eudicotyledons</taxon>
        <taxon>Gunneridae</taxon>
        <taxon>Pentapetalae</taxon>
        <taxon>asterids</taxon>
        <taxon>Ericales</taxon>
        <taxon>Ericaceae</taxon>
        <taxon>Ericoideae</taxon>
        <taxon>Rhodoreae</taxon>
        <taxon>Rhododendron</taxon>
    </lineage>
</organism>
<evidence type="ECO:0000256" key="5">
    <source>
        <dbReference type="SAM" id="MobiDB-lite"/>
    </source>
</evidence>
<feature type="compositionally biased region" description="Basic residues" evidence="5">
    <location>
        <begin position="748"/>
        <end position="757"/>
    </location>
</feature>
<keyword evidence="8" id="KW-1185">Reference proteome</keyword>
<accession>A0A834FY36</accession>
<keyword evidence="2 4" id="KW-0863">Zinc-finger</keyword>
<dbReference type="InterPro" id="IPR018289">
    <property type="entry name" value="MULE_transposase_dom"/>
</dbReference>
<dbReference type="PROSITE" id="PS50966">
    <property type="entry name" value="ZF_SWIM"/>
    <property type="match status" value="1"/>
</dbReference>
<evidence type="ECO:0000259" key="6">
    <source>
        <dbReference type="PROSITE" id="PS50966"/>
    </source>
</evidence>
<dbReference type="InterPro" id="IPR004332">
    <property type="entry name" value="Transposase_MuDR"/>
</dbReference>
<feature type="region of interest" description="Disordered" evidence="5">
    <location>
        <begin position="170"/>
        <end position="203"/>
    </location>
</feature>
<gene>
    <name evidence="7" type="ORF">RHSIM_Rhsim13G0069300</name>
</gene>
<evidence type="ECO:0000313" key="7">
    <source>
        <dbReference type="EMBL" id="KAF7119640.1"/>
    </source>
</evidence>
<evidence type="ECO:0000256" key="1">
    <source>
        <dbReference type="ARBA" id="ARBA00022723"/>
    </source>
</evidence>
<comment type="caution">
    <text evidence="7">The sequence shown here is derived from an EMBL/GenBank/DDBJ whole genome shotgun (WGS) entry which is preliminary data.</text>
</comment>
<dbReference type="PANTHER" id="PTHR31973:SF187">
    <property type="entry name" value="MUTATOR TRANSPOSASE MUDRA PROTEIN"/>
    <property type="match status" value="1"/>
</dbReference>
<evidence type="ECO:0000256" key="2">
    <source>
        <dbReference type="ARBA" id="ARBA00022771"/>
    </source>
</evidence>
<feature type="region of interest" description="Disordered" evidence="5">
    <location>
        <begin position="791"/>
        <end position="820"/>
    </location>
</feature>
<dbReference type="InterPro" id="IPR007527">
    <property type="entry name" value="Znf_SWIM"/>
</dbReference>
<proteinExistence type="predicted"/>